<dbReference type="InterPro" id="IPR019758">
    <property type="entry name" value="Pept_S26A_signal_pept_1_CS"/>
</dbReference>
<dbReference type="InterPro" id="IPR019533">
    <property type="entry name" value="Peptidase_S26"/>
</dbReference>
<dbReference type="NCBIfam" id="TIGR02227">
    <property type="entry name" value="sigpep_I_bact"/>
    <property type="match status" value="1"/>
</dbReference>
<keyword evidence="8" id="KW-0472">Membrane</keyword>
<dbReference type="InterPro" id="IPR036286">
    <property type="entry name" value="LexA/Signal_pep-like_sf"/>
</dbReference>
<dbReference type="Pfam" id="PF10502">
    <property type="entry name" value="Peptidase_S26"/>
    <property type="match status" value="1"/>
</dbReference>
<evidence type="ECO:0000313" key="10">
    <source>
        <dbReference type="EMBL" id="HIU42093.1"/>
    </source>
</evidence>
<dbReference type="PANTHER" id="PTHR43390">
    <property type="entry name" value="SIGNAL PEPTIDASE I"/>
    <property type="match status" value="1"/>
</dbReference>
<comment type="similarity">
    <text evidence="3 8">Belongs to the peptidase S26 family.</text>
</comment>
<evidence type="ECO:0000256" key="2">
    <source>
        <dbReference type="ARBA" id="ARBA00004401"/>
    </source>
</evidence>
<keyword evidence="6 8" id="KW-0378">Hydrolase</keyword>
<comment type="catalytic activity">
    <reaction evidence="1 8">
        <text>Cleavage of hydrophobic, N-terminal signal or leader sequences from secreted and periplasmic proteins.</text>
        <dbReference type="EC" id="3.4.21.89"/>
    </reaction>
</comment>
<dbReference type="Gene3D" id="2.10.109.10">
    <property type="entry name" value="Umud Fragment, subunit A"/>
    <property type="match status" value="1"/>
</dbReference>
<dbReference type="PRINTS" id="PR00727">
    <property type="entry name" value="LEADERPTASE"/>
</dbReference>
<dbReference type="PANTHER" id="PTHR43390:SF1">
    <property type="entry name" value="CHLOROPLAST PROCESSING PEPTIDASE"/>
    <property type="match status" value="1"/>
</dbReference>
<evidence type="ECO:0000256" key="4">
    <source>
        <dbReference type="ARBA" id="ARBA00013208"/>
    </source>
</evidence>
<sequence length="189" mass="21269">MEQQPQTKKPRKKWSGAVEEFFDWVETTLFCMILAIVVLTYLFQEVQVDGTSMVPTLQDGDRLVTSSLFYTVEPGDIVVINREDGQEPLIKRCIAVAGQTVDIDFDAGIVYVDGQALEEDYVNTPTNRHSGNLIDFPCTVPEGHIFVMGDNRNNSLDSRYVEVGMIDLDNVFGEVIFRLLPLDRFGALN</sequence>
<feature type="transmembrane region" description="Helical" evidence="8">
    <location>
        <begin position="21"/>
        <end position="43"/>
    </location>
</feature>
<dbReference type="GO" id="GO:0004252">
    <property type="term" value="F:serine-type endopeptidase activity"/>
    <property type="evidence" value="ECO:0007669"/>
    <property type="project" value="InterPro"/>
</dbReference>
<feature type="domain" description="Peptidase S26" evidence="9">
    <location>
        <begin position="23"/>
        <end position="179"/>
    </location>
</feature>
<dbReference type="Proteomes" id="UP000824082">
    <property type="component" value="Unassembled WGS sequence"/>
</dbReference>
<reference evidence="10" key="2">
    <citation type="journal article" date="2021" name="PeerJ">
        <title>Extensive microbial diversity within the chicken gut microbiome revealed by metagenomics and culture.</title>
        <authorList>
            <person name="Gilroy R."/>
            <person name="Ravi A."/>
            <person name="Getino M."/>
            <person name="Pursley I."/>
            <person name="Horton D.L."/>
            <person name="Alikhan N.F."/>
            <person name="Baker D."/>
            <person name="Gharbi K."/>
            <person name="Hall N."/>
            <person name="Watson M."/>
            <person name="Adriaenssens E.M."/>
            <person name="Foster-Nyarko E."/>
            <person name="Jarju S."/>
            <person name="Secka A."/>
            <person name="Antonio M."/>
            <person name="Oren A."/>
            <person name="Chaudhuri R.R."/>
            <person name="La Ragione R."/>
            <person name="Hildebrand F."/>
            <person name="Pallen M.J."/>
        </authorList>
    </citation>
    <scope>NUCLEOTIDE SEQUENCE</scope>
    <source>
        <strain evidence="10">4509</strain>
    </source>
</reference>
<dbReference type="GO" id="GO:0006465">
    <property type="term" value="P:signal peptide processing"/>
    <property type="evidence" value="ECO:0007669"/>
    <property type="project" value="InterPro"/>
</dbReference>
<name>A0A9D1IRQ5_9FIRM</name>
<feature type="active site" evidence="7">
    <location>
        <position position="52"/>
    </location>
</feature>
<proteinExistence type="inferred from homology"/>
<evidence type="ECO:0000256" key="8">
    <source>
        <dbReference type="RuleBase" id="RU362042"/>
    </source>
</evidence>
<dbReference type="CDD" id="cd06530">
    <property type="entry name" value="S26_SPase_I"/>
    <property type="match status" value="1"/>
</dbReference>
<keyword evidence="5 8" id="KW-0645">Protease</keyword>
<feature type="active site" evidence="7">
    <location>
        <position position="91"/>
    </location>
</feature>
<reference evidence="10" key="1">
    <citation type="submission" date="2020-10" db="EMBL/GenBank/DDBJ databases">
        <authorList>
            <person name="Gilroy R."/>
        </authorList>
    </citation>
    <scope>NUCLEOTIDE SEQUENCE</scope>
    <source>
        <strain evidence="10">4509</strain>
    </source>
</reference>
<comment type="subcellular location">
    <subcellularLocation>
        <location evidence="2">Cell membrane</location>
        <topology evidence="2">Single-pass type II membrane protein</topology>
    </subcellularLocation>
    <subcellularLocation>
        <location evidence="8">Membrane</location>
        <topology evidence="8">Single-pass type II membrane protein</topology>
    </subcellularLocation>
</comment>
<evidence type="ECO:0000256" key="5">
    <source>
        <dbReference type="ARBA" id="ARBA00022670"/>
    </source>
</evidence>
<dbReference type="InterPro" id="IPR000223">
    <property type="entry name" value="Pept_S26A_signal_pept_1"/>
</dbReference>
<evidence type="ECO:0000259" key="9">
    <source>
        <dbReference type="Pfam" id="PF10502"/>
    </source>
</evidence>
<keyword evidence="8" id="KW-1133">Transmembrane helix</keyword>
<dbReference type="EC" id="3.4.21.89" evidence="4 8"/>
<dbReference type="EMBL" id="DVMX01000117">
    <property type="protein sequence ID" value="HIU42093.1"/>
    <property type="molecule type" value="Genomic_DNA"/>
</dbReference>
<accession>A0A9D1IRQ5</accession>
<evidence type="ECO:0000313" key="11">
    <source>
        <dbReference type="Proteomes" id="UP000824082"/>
    </source>
</evidence>
<evidence type="ECO:0000256" key="6">
    <source>
        <dbReference type="ARBA" id="ARBA00022801"/>
    </source>
</evidence>
<evidence type="ECO:0000256" key="7">
    <source>
        <dbReference type="PIRSR" id="PIRSR600223-1"/>
    </source>
</evidence>
<evidence type="ECO:0000256" key="1">
    <source>
        <dbReference type="ARBA" id="ARBA00000677"/>
    </source>
</evidence>
<dbReference type="GO" id="GO:0005886">
    <property type="term" value="C:plasma membrane"/>
    <property type="evidence" value="ECO:0007669"/>
    <property type="project" value="UniProtKB-SubCell"/>
</dbReference>
<comment type="caution">
    <text evidence="10">The sequence shown here is derived from an EMBL/GenBank/DDBJ whole genome shotgun (WGS) entry which is preliminary data.</text>
</comment>
<organism evidence="10 11">
    <name type="scientific">Candidatus Egerieicola faecale</name>
    <dbReference type="NCBI Taxonomy" id="2840774"/>
    <lineage>
        <taxon>Bacteria</taxon>
        <taxon>Bacillati</taxon>
        <taxon>Bacillota</taxon>
        <taxon>Clostridia</taxon>
        <taxon>Eubacteriales</taxon>
        <taxon>Oscillospiraceae</taxon>
        <taxon>Oscillospiraceae incertae sedis</taxon>
        <taxon>Candidatus Egerieicola</taxon>
    </lineage>
</organism>
<protein>
    <recommendedName>
        <fullName evidence="4 8">Signal peptidase I</fullName>
        <ecNumber evidence="4 8">3.4.21.89</ecNumber>
    </recommendedName>
</protein>
<dbReference type="GO" id="GO:0009003">
    <property type="term" value="F:signal peptidase activity"/>
    <property type="evidence" value="ECO:0007669"/>
    <property type="project" value="UniProtKB-EC"/>
</dbReference>
<keyword evidence="8" id="KW-0812">Transmembrane</keyword>
<dbReference type="AlphaFoldDB" id="A0A9D1IRQ5"/>
<gene>
    <name evidence="10" type="primary">lepB</name>
    <name evidence="10" type="ORF">IAD19_06020</name>
</gene>
<dbReference type="InterPro" id="IPR019756">
    <property type="entry name" value="Pept_S26A_signal_pept_1_Ser-AS"/>
</dbReference>
<dbReference type="SUPFAM" id="SSF51306">
    <property type="entry name" value="LexA/Signal peptidase"/>
    <property type="match status" value="1"/>
</dbReference>
<evidence type="ECO:0000256" key="3">
    <source>
        <dbReference type="ARBA" id="ARBA00009370"/>
    </source>
</evidence>
<dbReference type="PROSITE" id="PS00501">
    <property type="entry name" value="SPASE_I_1"/>
    <property type="match status" value="1"/>
</dbReference>
<dbReference type="PROSITE" id="PS00761">
    <property type="entry name" value="SPASE_I_3"/>
    <property type="match status" value="1"/>
</dbReference>